<organism evidence="2 3">
    <name type="scientific">Nelumbo nucifera</name>
    <name type="common">Sacred lotus</name>
    <dbReference type="NCBI Taxonomy" id="4432"/>
    <lineage>
        <taxon>Eukaryota</taxon>
        <taxon>Viridiplantae</taxon>
        <taxon>Streptophyta</taxon>
        <taxon>Embryophyta</taxon>
        <taxon>Tracheophyta</taxon>
        <taxon>Spermatophyta</taxon>
        <taxon>Magnoliopsida</taxon>
        <taxon>Proteales</taxon>
        <taxon>Nelumbonaceae</taxon>
        <taxon>Nelumbo</taxon>
    </lineage>
</organism>
<protein>
    <submittedName>
        <fullName evidence="2">Uncharacterized protein</fullName>
    </submittedName>
</protein>
<keyword evidence="3" id="KW-1185">Reference proteome</keyword>
<gene>
    <name evidence="2" type="ORF">HUJ06_023923</name>
</gene>
<evidence type="ECO:0000313" key="3">
    <source>
        <dbReference type="Proteomes" id="UP000607653"/>
    </source>
</evidence>
<reference evidence="2 3" key="1">
    <citation type="journal article" date="2020" name="Mol. Biol. Evol.">
        <title>Distinct Expression and Methylation Patterns for Genes with Different Fates following a Single Whole-Genome Duplication in Flowering Plants.</title>
        <authorList>
            <person name="Shi T."/>
            <person name="Rahmani R.S."/>
            <person name="Gugger P.F."/>
            <person name="Wang M."/>
            <person name="Li H."/>
            <person name="Zhang Y."/>
            <person name="Li Z."/>
            <person name="Wang Q."/>
            <person name="Van de Peer Y."/>
            <person name="Marchal K."/>
            <person name="Chen J."/>
        </authorList>
    </citation>
    <scope>NUCLEOTIDE SEQUENCE [LARGE SCALE GENOMIC DNA]</scope>
    <source>
        <tissue evidence="2">Leaf</tissue>
    </source>
</reference>
<evidence type="ECO:0000313" key="2">
    <source>
        <dbReference type="EMBL" id="DAD22460.1"/>
    </source>
</evidence>
<sequence>MGTNGAGEEGDLGEVEGPHMGIGKKPTKPLLPCYDHSSSAPFLFSTTDTLETDNYDFKLCEVLKLGGGRAGGGKEDEMIDMDPAGAIITWVLVILEAWAKLKVSWAPNPIAKFPVPMLLDT</sequence>
<name>A0A822XPU5_NELNU</name>
<dbReference type="EMBL" id="DUZY01000001">
    <property type="protein sequence ID" value="DAD22460.1"/>
    <property type="molecule type" value="Genomic_DNA"/>
</dbReference>
<evidence type="ECO:0000256" key="1">
    <source>
        <dbReference type="SAM" id="MobiDB-lite"/>
    </source>
</evidence>
<dbReference type="Proteomes" id="UP000607653">
    <property type="component" value="Unassembled WGS sequence"/>
</dbReference>
<proteinExistence type="predicted"/>
<feature type="region of interest" description="Disordered" evidence="1">
    <location>
        <begin position="1"/>
        <end position="24"/>
    </location>
</feature>
<accession>A0A822XPU5</accession>
<dbReference type="AlphaFoldDB" id="A0A822XPU5"/>
<comment type="caution">
    <text evidence="2">The sequence shown here is derived from an EMBL/GenBank/DDBJ whole genome shotgun (WGS) entry which is preliminary data.</text>
</comment>